<gene>
    <name evidence="18" type="ORF">HMPREF9709_00932</name>
</gene>
<dbReference type="SUPFAM" id="SSF47384">
    <property type="entry name" value="Homodimeric domain of signal transducing histidine kinase"/>
    <property type="match status" value="1"/>
</dbReference>
<dbReference type="InterPro" id="IPR004358">
    <property type="entry name" value="Sig_transdc_His_kin-like_C"/>
</dbReference>
<dbReference type="PRINTS" id="PR00344">
    <property type="entry name" value="BCTRLSENSOR"/>
</dbReference>
<dbReference type="InterPro" id="IPR005467">
    <property type="entry name" value="His_kinase_dom"/>
</dbReference>
<keyword evidence="12" id="KW-0902">Two-component regulatory system</keyword>
<evidence type="ECO:0000256" key="1">
    <source>
        <dbReference type="ARBA" id="ARBA00000085"/>
    </source>
</evidence>
<dbReference type="PROSITE" id="PS50885">
    <property type="entry name" value="HAMP"/>
    <property type="match status" value="1"/>
</dbReference>
<feature type="domain" description="HAMP" evidence="17">
    <location>
        <begin position="170"/>
        <end position="222"/>
    </location>
</feature>
<dbReference type="eggNOG" id="COG5002">
    <property type="taxonomic scope" value="Bacteria"/>
</dbReference>
<keyword evidence="8" id="KW-0547">Nucleotide-binding</keyword>
<keyword evidence="14" id="KW-0175">Coiled coil</keyword>
<comment type="catalytic activity">
    <reaction evidence="1">
        <text>ATP + protein L-histidine = ADP + protein N-phospho-L-histidine.</text>
        <dbReference type="EC" id="2.7.13.3"/>
    </reaction>
</comment>
<keyword evidence="11 15" id="KW-1133">Transmembrane helix</keyword>
<dbReference type="Gene3D" id="6.10.340.10">
    <property type="match status" value="1"/>
</dbReference>
<dbReference type="Proteomes" id="UP000004191">
    <property type="component" value="Unassembled WGS sequence"/>
</dbReference>
<sequence length="440" mass="50768">MKLSQKLNRTFIFILILLIFASAFTAIFTFNNSLFNFIQTQRQKEFDTISKDIVKIVELESGISNVLLENYVAENNISIKYYNNDDKLISQFNGIKNYKDYSENSFATQKFILKDSLGNKVGYLVISYIDNIYEYDNSIKEFRKEIIQKYAIIFIVTMIITTVLIVIFSRSVTNPITEIQAQTKKIRQGDFEKSGHRYNIYELDQLSADIDYLSTTLEMQDNFRSDYARDIAHELRTPMTNLLLHLEGIRDEIIEADEDTINLLISEIQRLNRMIDDLEVSFNNTKENSKLNLEKASLNEILTNVTSSFAPLIDEKNIKLIKSFDKDNIIETDKMKLTQIFSNILSNAIKAVDENGEISIIHKSYKNRDVIRISDNGVGMNKENMKHIFERFYRIDDARNTKQSGSGLGLAITKNYADLLNYRISVSSNEGEGTEFVITI</sequence>
<keyword evidence="6" id="KW-0808">Transferase</keyword>
<dbReference type="CDD" id="cd00082">
    <property type="entry name" value="HisKA"/>
    <property type="match status" value="1"/>
</dbReference>
<dbReference type="EC" id="2.7.13.3" evidence="3"/>
<comment type="subcellular location">
    <subcellularLocation>
        <location evidence="2">Cell membrane</location>
        <topology evidence="2">Multi-pass membrane protein</topology>
    </subcellularLocation>
</comment>
<keyword evidence="5" id="KW-0597">Phosphoprotein</keyword>
<evidence type="ECO:0000256" key="11">
    <source>
        <dbReference type="ARBA" id="ARBA00022989"/>
    </source>
</evidence>
<evidence type="ECO:0000256" key="9">
    <source>
        <dbReference type="ARBA" id="ARBA00022777"/>
    </source>
</evidence>
<evidence type="ECO:0000256" key="2">
    <source>
        <dbReference type="ARBA" id="ARBA00004651"/>
    </source>
</evidence>
<dbReference type="GO" id="GO:0005524">
    <property type="term" value="F:ATP binding"/>
    <property type="evidence" value="ECO:0007669"/>
    <property type="project" value="UniProtKB-KW"/>
</dbReference>
<dbReference type="GO" id="GO:0005886">
    <property type="term" value="C:plasma membrane"/>
    <property type="evidence" value="ECO:0007669"/>
    <property type="project" value="UniProtKB-SubCell"/>
</dbReference>
<name>H3NNM1_9FIRM</name>
<evidence type="ECO:0000256" key="3">
    <source>
        <dbReference type="ARBA" id="ARBA00012438"/>
    </source>
</evidence>
<organism evidence="18 19">
    <name type="scientific">Helcococcus kunzii ATCC 51366</name>
    <dbReference type="NCBI Taxonomy" id="883114"/>
    <lineage>
        <taxon>Bacteria</taxon>
        <taxon>Bacillati</taxon>
        <taxon>Bacillota</taxon>
        <taxon>Tissierellia</taxon>
        <taxon>Tissierellales</taxon>
        <taxon>Peptoniphilaceae</taxon>
        <taxon>Helcococcus</taxon>
    </lineage>
</organism>
<reference evidence="18 19" key="1">
    <citation type="submission" date="2012-01" db="EMBL/GenBank/DDBJ databases">
        <title>The Genome Sequence of Helcococcus kunzii ATCC 51366.</title>
        <authorList>
            <consortium name="The Broad Institute Genome Sequencing Platform"/>
            <person name="Earl A."/>
            <person name="Ward D."/>
            <person name="Feldgarden M."/>
            <person name="Gevers D."/>
            <person name="Huys G."/>
            <person name="Young S.K."/>
            <person name="Zeng Q."/>
            <person name="Gargeya S."/>
            <person name="Fitzgerald M."/>
            <person name="Haas B."/>
            <person name="Abouelleil A."/>
            <person name="Alvarado L."/>
            <person name="Arachchi H.M."/>
            <person name="Berlin A."/>
            <person name="Chapman S.B."/>
            <person name="Gearin G."/>
            <person name="Goldberg J."/>
            <person name="Griggs A."/>
            <person name="Gujja S."/>
            <person name="Hansen M."/>
            <person name="Heiman D."/>
            <person name="Howarth C."/>
            <person name="Larimer J."/>
            <person name="Lui A."/>
            <person name="MacDonald P.J.P."/>
            <person name="McCowen C."/>
            <person name="Montmayeur A."/>
            <person name="Murphy C."/>
            <person name="Neiman D."/>
            <person name="Pearson M."/>
            <person name="Priest M."/>
            <person name="Roberts A."/>
            <person name="Saif S."/>
            <person name="Shea T."/>
            <person name="Sisk P."/>
            <person name="Stolte C."/>
            <person name="Sykes S."/>
            <person name="Wortman J."/>
            <person name="Nusbaum C."/>
            <person name="Birren B."/>
        </authorList>
    </citation>
    <scope>NUCLEOTIDE SEQUENCE [LARGE SCALE GENOMIC DNA]</scope>
    <source>
        <strain evidence="18 19">ATCC 51366</strain>
    </source>
</reference>
<dbReference type="InterPro" id="IPR003660">
    <property type="entry name" value="HAMP_dom"/>
</dbReference>
<feature type="coiled-coil region" evidence="14">
    <location>
        <begin position="254"/>
        <end position="288"/>
    </location>
</feature>
<dbReference type="InterPro" id="IPR050398">
    <property type="entry name" value="HssS/ArlS-like"/>
</dbReference>
<dbReference type="Pfam" id="PF02518">
    <property type="entry name" value="HATPase_c"/>
    <property type="match status" value="1"/>
</dbReference>
<evidence type="ECO:0000256" key="12">
    <source>
        <dbReference type="ARBA" id="ARBA00023012"/>
    </source>
</evidence>
<dbReference type="Gene3D" id="3.30.565.10">
    <property type="entry name" value="Histidine kinase-like ATPase, C-terminal domain"/>
    <property type="match status" value="1"/>
</dbReference>
<keyword evidence="10" id="KW-0067">ATP-binding</keyword>
<keyword evidence="13 15" id="KW-0472">Membrane</keyword>
<feature type="transmembrane region" description="Helical" evidence="15">
    <location>
        <begin position="150"/>
        <end position="168"/>
    </location>
</feature>
<evidence type="ECO:0000256" key="7">
    <source>
        <dbReference type="ARBA" id="ARBA00022692"/>
    </source>
</evidence>
<dbReference type="GO" id="GO:0000155">
    <property type="term" value="F:phosphorelay sensor kinase activity"/>
    <property type="evidence" value="ECO:0007669"/>
    <property type="project" value="InterPro"/>
</dbReference>
<evidence type="ECO:0000256" key="10">
    <source>
        <dbReference type="ARBA" id="ARBA00022840"/>
    </source>
</evidence>
<dbReference type="InterPro" id="IPR003661">
    <property type="entry name" value="HisK_dim/P_dom"/>
</dbReference>
<evidence type="ECO:0000313" key="19">
    <source>
        <dbReference type="Proteomes" id="UP000004191"/>
    </source>
</evidence>
<evidence type="ECO:0000256" key="6">
    <source>
        <dbReference type="ARBA" id="ARBA00022679"/>
    </source>
</evidence>
<dbReference type="PANTHER" id="PTHR45528:SF1">
    <property type="entry name" value="SENSOR HISTIDINE KINASE CPXA"/>
    <property type="match status" value="1"/>
</dbReference>
<dbReference type="GeneID" id="96998925"/>
<dbReference type="FunFam" id="3.30.565.10:FF:000006">
    <property type="entry name" value="Sensor histidine kinase WalK"/>
    <property type="match status" value="1"/>
</dbReference>
<dbReference type="InterPro" id="IPR036890">
    <property type="entry name" value="HATPase_C_sf"/>
</dbReference>
<feature type="transmembrane region" description="Helical" evidence="15">
    <location>
        <begin position="12"/>
        <end position="35"/>
    </location>
</feature>
<dbReference type="EMBL" id="AGEI01000021">
    <property type="protein sequence ID" value="EHR33996.1"/>
    <property type="molecule type" value="Genomic_DNA"/>
</dbReference>
<evidence type="ECO:0000256" key="14">
    <source>
        <dbReference type="SAM" id="Coils"/>
    </source>
</evidence>
<dbReference type="InterPro" id="IPR003594">
    <property type="entry name" value="HATPase_dom"/>
</dbReference>
<evidence type="ECO:0000256" key="8">
    <source>
        <dbReference type="ARBA" id="ARBA00022741"/>
    </source>
</evidence>
<evidence type="ECO:0000256" key="15">
    <source>
        <dbReference type="SAM" id="Phobius"/>
    </source>
</evidence>
<dbReference type="PANTHER" id="PTHR45528">
    <property type="entry name" value="SENSOR HISTIDINE KINASE CPXA"/>
    <property type="match status" value="1"/>
</dbReference>
<evidence type="ECO:0000259" key="17">
    <source>
        <dbReference type="PROSITE" id="PS50885"/>
    </source>
</evidence>
<dbReference type="STRING" id="883114.HMPREF9709_00932"/>
<dbReference type="OrthoDB" id="9813151at2"/>
<dbReference type="RefSeq" id="WP_005398378.1">
    <property type="nucleotide sequence ID" value="NZ_JH601088.1"/>
</dbReference>
<dbReference type="InterPro" id="IPR036097">
    <property type="entry name" value="HisK_dim/P_sf"/>
</dbReference>
<feature type="domain" description="Histidine kinase" evidence="16">
    <location>
        <begin position="230"/>
        <end position="440"/>
    </location>
</feature>
<dbReference type="SMART" id="SM00388">
    <property type="entry name" value="HisKA"/>
    <property type="match status" value="1"/>
</dbReference>
<evidence type="ECO:0000256" key="13">
    <source>
        <dbReference type="ARBA" id="ARBA00023136"/>
    </source>
</evidence>
<evidence type="ECO:0000259" key="16">
    <source>
        <dbReference type="PROSITE" id="PS50109"/>
    </source>
</evidence>
<dbReference type="HOGENOM" id="CLU_000445_89_6_9"/>
<dbReference type="SUPFAM" id="SSF55874">
    <property type="entry name" value="ATPase domain of HSP90 chaperone/DNA topoisomerase II/histidine kinase"/>
    <property type="match status" value="1"/>
</dbReference>
<keyword evidence="19" id="KW-1185">Reference proteome</keyword>
<keyword evidence="4" id="KW-1003">Cell membrane</keyword>
<evidence type="ECO:0000313" key="18">
    <source>
        <dbReference type="EMBL" id="EHR33996.1"/>
    </source>
</evidence>
<accession>H3NNM1</accession>
<proteinExistence type="predicted"/>
<protein>
    <recommendedName>
        <fullName evidence="3">histidine kinase</fullName>
        <ecNumber evidence="3">2.7.13.3</ecNumber>
    </recommendedName>
</protein>
<dbReference type="PROSITE" id="PS50109">
    <property type="entry name" value="HIS_KIN"/>
    <property type="match status" value="1"/>
</dbReference>
<dbReference type="Pfam" id="PF00512">
    <property type="entry name" value="HisKA"/>
    <property type="match status" value="1"/>
</dbReference>
<keyword evidence="7 15" id="KW-0812">Transmembrane</keyword>
<comment type="caution">
    <text evidence="18">The sequence shown here is derived from an EMBL/GenBank/DDBJ whole genome shotgun (WGS) entry which is preliminary data.</text>
</comment>
<evidence type="ECO:0000256" key="5">
    <source>
        <dbReference type="ARBA" id="ARBA00022553"/>
    </source>
</evidence>
<dbReference type="Gene3D" id="1.10.287.130">
    <property type="match status" value="1"/>
</dbReference>
<dbReference type="AlphaFoldDB" id="H3NNM1"/>
<keyword evidence="9" id="KW-0418">Kinase</keyword>
<dbReference type="SMART" id="SM00387">
    <property type="entry name" value="HATPase_c"/>
    <property type="match status" value="1"/>
</dbReference>
<dbReference type="CDD" id="cd00075">
    <property type="entry name" value="HATPase"/>
    <property type="match status" value="1"/>
</dbReference>
<evidence type="ECO:0000256" key="4">
    <source>
        <dbReference type="ARBA" id="ARBA00022475"/>
    </source>
</evidence>